<comment type="caution">
    <text evidence="2">The sequence shown here is derived from an EMBL/GenBank/DDBJ whole genome shotgun (WGS) entry which is preliminary data.</text>
</comment>
<name>A0A951MCQ1_9BACT</name>
<evidence type="ECO:0000313" key="3">
    <source>
        <dbReference type="Proteomes" id="UP000727490"/>
    </source>
</evidence>
<dbReference type="EMBL" id="RPHB01000004">
    <property type="protein sequence ID" value="MBW3468144.1"/>
    <property type="molecule type" value="Genomic_DNA"/>
</dbReference>
<dbReference type="AlphaFoldDB" id="A0A951MCQ1"/>
<protein>
    <submittedName>
        <fullName evidence="2">Uncharacterized protein</fullName>
    </submittedName>
</protein>
<sequence>MKALSVVLFVCTIFLQIENAFSQTSERDIGNLTLTGKTFYLNGERIKRAELANRLGSDTEAYGYLSKARTFRTLSDLSLFPGLFLIVNPTTNAILGNEMNWMIFGAGVGLFIPSIFFERAYRKNAGMTVGSYNSYRGSGAYKKEIRFGVTDHGIGLQYSF</sequence>
<keyword evidence="1" id="KW-0472">Membrane</keyword>
<organism evidence="2 3">
    <name type="scientific">Arthrospiribacter ruber</name>
    <dbReference type="NCBI Taxonomy" id="2487934"/>
    <lineage>
        <taxon>Bacteria</taxon>
        <taxon>Pseudomonadati</taxon>
        <taxon>Bacteroidota</taxon>
        <taxon>Cytophagia</taxon>
        <taxon>Cytophagales</taxon>
        <taxon>Cyclobacteriaceae</taxon>
        <taxon>Arthrospiribacter</taxon>
    </lineage>
</organism>
<gene>
    <name evidence="2" type="ORF">EGN73_10005</name>
</gene>
<dbReference type="RefSeq" id="WP_219288979.1">
    <property type="nucleotide sequence ID" value="NZ_RPHB01000004.1"/>
</dbReference>
<dbReference type="Proteomes" id="UP000727490">
    <property type="component" value="Unassembled WGS sequence"/>
</dbReference>
<reference evidence="2 3" key="1">
    <citation type="journal article" date="2020" name="Syst. Appl. Microbiol.">
        <title>Arthrospiribacter ruber gen. nov., sp. nov., a novel bacterium isolated from Arthrospira cultures.</title>
        <authorList>
            <person name="Waleron M."/>
            <person name="Misztak A."/>
            <person name="Waleron M.M."/>
            <person name="Furmaniak M."/>
            <person name="Mrozik A."/>
            <person name="Waleron K."/>
        </authorList>
    </citation>
    <scope>NUCLEOTIDE SEQUENCE [LARGE SCALE GENOMIC DNA]</scope>
    <source>
        <strain evidence="2 3">DPMB0001</strain>
    </source>
</reference>
<accession>A0A951MCQ1</accession>
<keyword evidence="1" id="KW-0812">Transmembrane</keyword>
<evidence type="ECO:0000313" key="2">
    <source>
        <dbReference type="EMBL" id="MBW3468144.1"/>
    </source>
</evidence>
<keyword evidence="3" id="KW-1185">Reference proteome</keyword>
<evidence type="ECO:0000256" key="1">
    <source>
        <dbReference type="SAM" id="Phobius"/>
    </source>
</evidence>
<keyword evidence="1" id="KW-1133">Transmembrane helix</keyword>
<proteinExistence type="predicted"/>
<feature type="transmembrane region" description="Helical" evidence="1">
    <location>
        <begin position="99"/>
        <end position="117"/>
    </location>
</feature>